<proteinExistence type="predicted"/>
<dbReference type="InterPro" id="IPR002744">
    <property type="entry name" value="MIP18-like"/>
</dbReference>
<dbReference type="Gene3D" id="3.30.300.130">
    <property type="entry name" value="Fe-S cluster assembly (FSCA)"/>
    <property type="match status" value="1"/>
</dbReference>
<dbReference type="Pfam" id="PF01883">
    <property type="entry name" value="FeS_assembly_P"/>
    <property type="match status" value="1"/>
</dbReference>
<name>A0A2P7B694_9HYPH</name>
<dbReference type="OrthoDB" id="9805360at2"/>
<dbReference type="InterPro" id="IPR034904">
    <property type="entry name" value="FSCA_dom_sf"/>
</dbReference>
<dbReference type="PANTHER" id="PTHR42831">
    <property type="entry name" value="FE-S PROTEIN MATURATION AUXILIARY FACTOR YITW"/>
    <property type="match status" value="1"/>
</dbReference>
<dbReference type="EMBL" id="PGGO01000033">
    <property type="protein sequence ID" value="PSH61997.1"/>
    <property type="molecule type" value="Genomic_DNA"/>
</dbReference>
<evidence type="ECO:0000313" key="3">
    <source>
        <dbReference type="Proteomes" id="UP000241444"/>
    </source>
</evidence>
<sequence length="106" mass="11379">MDEAGIASLRSSVRESLKIILDPELGENIVDLGLIYGLDVAANGNVRVTMTTTTKACPATGFLQEAVKLHISGVPGVSAVQVDLTYEPQWSPKLIMGEARTFFTSR</sequence>
<evidence type="ECO:0000313" key="2">
    <source>
        <dbReference type="EMBL" id="PSH61997.1"/>
    </source>
</evidence>
<gene>
    <name evidence="2" type="ORF">CU102_26270</name>
</gene>
<protein>
    <recommendedName>
        <fullName evidence="1">MIP18 family-like domain-containing protein</fullName>
    </recommendedName>
</protein>
<dbReference type="PANTHER" id="PTHR42831:SF1">
    <property type="entry name" value="FE-S PROTEIN MATURATION AUXILIARY FACTOR YITW"/>
    <property type="match status" value="1"/>
</dbReference>
<reference evidence="3" key="1">
    <citation type="submission" date="2017-11" db="EMBL/GenBank/DDBJ databases">
        <authorList>
            <person name="Kuznetsova I."/>
            <person name="Sazanova A."/>
            <person name="Chirak E."/>
            <person name="Safronova V."/>
            <person name="Willems A."/>
        </authorList>
    </citation>
    <scope>NUCLEOTIDE SEQUENCE [LARGE SCALE GENOMIC DNA]</scope>
    <source>
        <strain evidence="3">STM 196</strain>
    </source>
</reference>
<comment type="caution">
    <text evidence="2">The sequence shown here is derived from an EMBL/GenBank/DDBJ whole genome shotgun (WGS) entry which is preliminary data.</text>
</comment>
<dbReference type="Proteomes" id="UP000241444">
    <property type="component" value="Unassembled WGS sequence"/>
</dbReference>
<accession>A0A2P7B694</accession>
<dbReference type="InterPro" id="IPR052339">
    <property type="entry name" value="Fe-S_Maturation_MIP18"/>
</dbReference>
<organism evidence="2 3">
    <name type="scientific">Phyllobacterium brassicacearum</name>
    <dbReference type="NCBI Taxonomy" id="314235"/>
    <lineage>
        <taxon>Bacteria</taxon>
        <taxon>Pseudomonadati</taxon>
        <taxon>Pseudomonadota</taxon>
        <taxon>Alphaproteobacteria</taxon>
        <taxon>Hyphomicrobiales</taxon>
        <taxon>Phyllobacteriaceae</taxon>
        <taxon>Phyllobacterium</taxon>
    </lineage>
</organism>
<evidence type="ECO:0000259" key="1">
    <source>
        <dbReference type="Pfam" id="PF01883"/>
    </source>
</evidence>
<dbReference type="RefSeq" id="WP_106714027.1">
    <property type="nucleotide sequence ID" value="NZ_PGGO01000033.1"/>
</dbReference>
<dbReference type="SUPFAM" id="SSF117916">
    <property type="entry name" value="Fe-S cluster assembly (FSCA) domain-like"/>
    <property type="match status" value="1"/>
</dbReference>
<dbReference type="AlphaFoldDB" id="A0A2P7B694"/>
<keyword evidence="3" id="KW-1185">Reference proteome</keyword>
<feature type="domain" description="MIP18 family-like" evidence="1">
    <location>
        <begin position="12"/>
        <end position="82"/>
    </location>
</feature>